<evidence type="ECO:0000313" key="3">
    <source>
        <dbReference type="EMBL" id="RCK68020.1"/>
    </source>
</evidence>
<evidence type="ECO:0000313" key="4">
    <source>
        <dbReference type="Proteomes" id="UP000252770"/>
    </source>
</evidence>
<organism evidence="3 4">
    <name type="scientific">Desertihabitans brevis</name>
    <dbReference type="NCBI Taxonomy" id="2268447"/>
    <lineage>
        <taxon>Bacteria</taxon>
        <taxon>Bacillati</taxon>
        <taxon>Actinomycetota</taxon>
        <taxon>Actinomycetes</taxon>
        <taxon>Propionibacteriales</taxon>
        <taxon>Propionibacteriaceae</taxon>
        <taxon>Desertihabitans</taxon>
    </lineage>
</organism>
<dbReference type="Pfam" id="PF12697">
    <property type="entry name" value="Abhydrolase_6"/>
    <property type="match status" value="1"/>
</dbReference>
<comment type="caution">
    <text evidence="3">The sequence shown here is derived from an EMBL/GenBank/DDBJ whole genome shotgun (WGS) entry which is preliminary data.</text>
</comment>
<keyword evidence="4" id="KW-1185">Reference proteome</keyword>
<sequence>MNPLPLLRLPGMLLDERLWSRVGAGADVVDLPLVGASLEDAVGAVLAVAPPRFDLAGLSLGAVVAMALVARAPGRVRRLVLLSCNGRAPTSAQHAGWDALEERALAGGFERITPEVLWPSLVAPSRRDDAGLAALAEAMAVAVGVHSFRHQLGIQRSREDVRPGLARFPGPATVVAGELDALCSLPMHEEIAAALPSAELVVVPGAGHLVPLEAPEAVAPLLADGAVGPRATEPSRAGRLRSGRSRPRAPRRRAGRARPA</sequence>
<accession>A0A367YQG4</accession>
<proteinExistence type="predicted"/>
<feature type="region of interest" description="Disordered" evidence="1">
    <location>
        <begin position="226"/>
        <end position="260"/>
    </location>
</feature>
<dbReference type="AlphaFoldDB" id="A0A367YQG4"/>
<dbReference type="SUPFAM" id="SSF53474">
    <property type="entry name" value="alpha/beta-Hydrolases"/>
    <property type="match status" value="1"/>
</dbReference>
<dbReference type="PANTHER" id="PTHR43433:SF5">
    <property type="entry name" value="AB HYDROLASE-1 DOMAIN-CONTAINING PROTEIN"/>
    <property type="match status" value="1"/>
</dbReference>
<dbReference type="GO" id="GO:0016787">
    <property type="term" value="F:hydrolase activity"/>
    <property type="evidence" value="ECO:0007669"/>
    <property type="project" value="UniProtKB-KW"/>
</dbReference>
<name>A0A367YQG4_9ACTN</name>
<evidence type="ECO:0000256" key="1">
    <source>
        <dbReference type="SAM" id="MobiDB-lite"/>
    </source>
</evidence>
<feature type="compositionally biased region" description="Basic residues" evidence="1">
    <location>
        <begin position="238"/>
        <end position="260"/>
    </location>
</feature>
<dbReference type="RefSeq" id="WP_114128160.1">
    <property type="nucleotide sequence ID" value="NZ_QOUI01000015.1"/>
</dbReference>
<feature type="domain" description="AB hydrolase-1" evidence="2">
    <location>
        <begin position="30"/>
        <end position="220"/>
    </location>
</feature>
<dbReference type="PANTHER" id="PTHR43433">
    <property type="entry name" value="HYDROLASE, ALPHA/BETA FOLD FAMILY PROTEIN"/>
    <property type="match status" value="1"/>
</dbReference>
<dbReference type="InterPro" id="IPR029058">
    <property type="entry name" value="AB_hydrolase_fold"/>
</dbReference>
<dbReference type="Gene3D" id="3.40.50.1820">
    <property type="entry name" value="alpha/beta hydrolase"/>
    <property type="match status" value="1"/>
</dbReference>
<keyword evidence="3" id="KW-0378">Hydrolase</keyword>
<dbReference type="InterPro" id="IPR050471">
    <property type="entry name" value="AB_hydrolase"/>
</dbReference>
<reference evidence="3 4" key="1">
    <citation type="submission" date="2018-07" db="EMBL/GenBank/DDBJ databases">
        <title>Desertimonas flava gen. nov. sp. nov.</title>
        <authorList>
            <person name="Liu S."/>
        </authorList>
    </citation>
    <scope>NUCLEOTIDE SEQUENCE [LARGE SCALE GENOMIC DNA]</scope>
    <source>
        <strain evidence="3 4">16Sb5-5</strain>
    </source>
</reference>
<dbReference type="Proteomes" id="UP000252770">
    <property type="component" value="Unassembled WGS sequence"/>
</dbReference>
<protein>
    <submittedName>
        <fullName evidence="3">Alpha/beta fold hydrolase</fullName>
    </submittedName>
</protein>
<dbReference type="EMBL" id="QOUI01000015">
    <property type="protein sequence ID" value="RCK68020.1"/>
    <property type="molecule type" value="Genomic_DNA"/>
</dbReference>
<gene>
    <name evidence="3" type="ORF">DT076_18370</name>
</gene>
<evidence type="ECO:0000259" key="2">
    <source>
        <dbReference type="Pfam" id="PF12697"/>
    </source>
</evidence>
<dbReference type="InterPro" id="IPR000073">
    <property type="entry name" value="AB_hydrolase_1"/>
</dbReference>